<dbReference type="InterPro" id="IPR003700">
    <property type="entry name" value="Pantoate_hydroxy_MeTrfase"/>
</dbReference>
<evidence type="ECO:0000313" key="7">
    <source>
        <dbReference type="Proteomes" id="UP000320300"/>
    </source>
</evidence>
<accession>A0A521FQV1</accession>
<dbReference type="GO" id="GO:0032259">
    <property type="term" value="P:methylation"/>
    <property type="evidence" value="ECO:0007669"/>
    <property type="project" value="UniProtKB-KW"/>
</dbReference>
<keyword evidence="5 6" id="KW-0808">Transferase</keyword>
<dbReference type="GO" id="GO:0005737">
    <property type="term" value="C:cytoplasm"/>
    <property type="evidence" value="ECO:0007669"/>
    <property type="project" value="TreeGrafter"/>
</dbReference>
<dbReference type="EC" id="2.1.2.11" evidence="3"/>
<dbReference type="Proteomes" id="UP000320300">
    <property type="component" value="Unassembled WGS sequence"/>
</dbReference>
<proteinExistence type="inferred from homology"/>
<dbReference type="GO" id="GO:0008168">
    <property type="term" value="F:methyltransferase activity"/>
    <property type="evidence" value="ECO:0007669"/>
    <property type="project" value="UniProtKB-KW"/>
</dbReference>
<dbReference type="PANTHER" id="PTHR20881:SF0">
    <property type="entry name" value="3-METHYL-2-OXOBUTANOATE HYDROXYMETHYLTRANSFERASE"/>
    <property type="match status" value="1"/>
</dbReference>
<keyword evidence="6" id="KW-0489">Methyltransferase</keyword>
<comment type="similarity">
    <text evidence="1">Belongs to the PanB family.</text>
</comment>
<dbReference type="RefSeq" id="WP_142531061.1">
    <property type="nucleotide sequence ID" value="NZ_CBCSJO010000016.1"/>
</dbReference>
<keyword evidence="7" id="KW-1185">Reference proteome</keyword>
<dbReference type="OrthoDB" id="9781789at2"/>
<evidence type="ECO:0000256" key="4">
    <source>
        <dbReference type="ARBA" id="ARBA00022655"/>
    </source>
</evidence>
<sequence>MSTKNKRITTHTLQEMKIRGEKITMLAAHDHQMAVILDNAGIEIILVAASASNVVAGDEIILASTLDQMIYQATSVVRAAERALVIVDLPFGLYQGNLNEALVSAVRIIKESGAEAIKIAGGVGNAELVSGILAAGIPLMGHLGLRDQSGAAKLKEDALKLQEAGCFAIILENMPDTLAAQVSKLLSIPVIGTGTGQHCDGLYCPEIILRTGC</sequence>
<dbReference type="Gene3D" id="3.20.20.60">
    <property type="entry name" value="Phosphoenolpyruvate-binding domains"/>
    <property type="match status" value="1"/>
</dbReference>
<gene>
    <name evidence="6" type="ORF">SAMN06265348_11726</name>
</gene>
<dbReference type="InterPro" id="IPR040442">
    <property type="entry name" value="Pyrv_kinase-like_dom_sf"/>
</dbReference>
<evidence type="ECO:0000256" key="3">
    <source>
        <dbReference type="ARBA" id="ARBA00012618"/>
    </source>
</evidence>
<dbReference type="EMBL" id="FXTN01000017">
    <property type="protein sequence ID" value="SMO98597.1"/>
    <property type="molecule type" value="Genomic_DNA"/>
</dbReference>
<evidence type="ECO:0000256" key="5">
    <source>
        <dbReference type="ARBA" id="ARBA00022679"/>
    </source>
</evidence>
<dbReference type="InterPro" id="IPR015813">
    <property type="entry name" value="Pyrv/PenolPyrv_kinase-like_dom"/>
</dbReference>
<dbReference type="GO" id="GO:0003864">
    <property type="term" value="F:3-methyl-2-oxobutanoate hydroxymethyltransferase activity"/>
    <property type="evidence" value="ECO:0007669"/>
    <property type="project" value="UniProtKB-EC"/>
</dbReference>
<evidence type="ECO:0000313" key="6">
    <source>
        <dbReference type="EMBL" id="SMO98597.1"/>
    </source>
</evidence>
<dbReference type="SUPFAM" id="SSF51621">
    <property type="entry name" value="Phosphoenolpyruvate/pyruvate domain"/>
    <property type="match status" value="1"/>
</dbReference>
<dbReference type="GO" id="GO:0015940">
    <property type="term" value="P:pantothenate biosynthetic process"/>
    <property type="evidence" value="ECO:0007669"/>
    <property type="project" value="UniProtKB-KW"/>
</dbReference>
<dbReference type="Pfam" id="PF02548">
    <property type="entry name" value="Pantoate_transf"/>
    <property type="match status" value="1"/>
</dbReference>
<dbReference type="PANTHER" id="PTHR20881">
    <property type="entry name" value="3-METHYL-2-OXOBUTANOATE HYDROXYMETHYLTRANSFERASE"/>
    <property type="match status" value="1"/>
</dbReference>
<protein>
    <recommendedName>
        <fullName evidence="3">3-methyl-2-oxobutanoate hydroxymethyltransferase</fullName>
        <ecNumber evidence="3">2.1.2.11</ecNumber>
    </recommendedName>
</protein>
<dbReference type="GO" id="GO:0000287">
    <property type="term" value="F:magnesium ion binding"/>
    <property type="evidence" value="ECO:0007669"/>
    <property type="project" value="TreeGrafter"/>
</dbReference>
<reference evidence="6 7" key="1">
    <citation type="submission" date="2017-05" db="EMBL/GenBank/DDBJ databases">
        <authorList>
            <person name="Varghese N."/>
            <person name="Submissions S."/>
        </authorList>
    </citation>
    <scope>NUCLEOTIDE SEQUENCE [LARGE SCALE GENOMIC DNA]</scope>
    <source>
        <strain evidence="6 7">DSM 19036</strain>
    </source>
</reference>
<comment type="subunit">
    <text evidence="2">Homodecamer; pentamer of dimers.</text>
</comment>
<evidence type="ECO:0000256" key="2">
    <source>
        <dbReference type="ARBA" id="ARBA00011424"/>
    </source>
</evidence>
<dbReference type="AlphaFoldDB" id="A0A521FQV1"/>
<organism evidence="6 7">
    <name type="scientific">Pedobacter westerhofensis</name>
    <dbReference type="NCBI Taxonomy" id="425512"/>
    <lineage>
        <taxon>Bacteria</taxon>
        <taxon>Pseudomonadati</taxon>
        <taxon>Bacteroidota</taxon>
        <taxon>Sphingobacteriia</taxon>
        <taxon>Sphingobacteriales</taxon>
        <taxon>Sphingobacteriaceae</taxon>
        <taxon>Pedobacter</taxon>
    </lineage>
</organism>
<evidence type="ECO:0000256" key="1">
    <source>
        <dbReference type="ARBA" id="ARBA00008676"/>
    </source>
</evidence>
<keyword evidence="4" id="KW-0566">Pantothenate biosynthesis</keyword>
<name>A0A521FQV1_9SPHI</name>